<dbReference type="SUPFAM" id="SSF52402">
    <property type="entry name" value="Adenine nucleotide alpha hydrolases-like"/>
    <property type="match status" value="2"/>
</dbReference>
<name>A0A4Q1D3L4_9BACT</name>
<dbReference type="InterPro" id="IPR014729">
    <property type="entry name" value="Rossmann-like_a/b/a_fold"/>
</dbReference>
<reference evidence="3 4" key="1">
    <citation type="submission" date="2019-01" db="EMBL/GenBank/DDBJ databases">
        <title>Filimonas sp. strain TTM-71.</title>
        <authorList>
            <person name="Chen W.-M."/>
        </authorList>
    </citation>
    <scope>NUCLEOTIDE SEQUENCE [LARGE SCALE GENOMIC DNA]</scope>
    <source>
        <strain evidence="3 4">TTM-71</strain>
    </source>
</reference>
<evidence type="ECO:0000256" key="1">
    <source>
        <dbReference type="ARBA" id="ARBA00008791"/>
    </source>
</evidence>
<dbReference type="PANTHER" id="PTHR46268:SF6">
    <property type="entry name" value="UNIVERSAL STRESS PROTEIN UP12"/>
    <property type="match status" value="1"/>
</dbReference>
<gene>
    <name evidence="3" type="ORF">ESB13_19140</name>
</gene>
<evidence type="ECO:0000313" key="4">
    <source>
        <dbReference type="Proteomes" id="UP000290545"/>
    </source>
</evidence>
<proteinExistence type="inferred from homology"/>
<evidence type="ECO:0000259" key="2">
    <source>
        <dbReference type="Pfam" id="PF00582"/>
    </source>
</evidence>
<protein>
    <submittedName>
        <fullName evidence="3">Universal stress protein</fullName>
    </submittedName>
</protein>
<dbReference type="PANTHER" id="PTHR46268">
    <property type="entry name" value="STRESS RESPONSE PROTEIN NHAX"/>
    <property type="match status" value="1"/>
</dbReference>
<dbReference type="PRINTS" id="PR01438">
    <property type="entry name" value="UNVRSLSTRESS"/>
</dbReference>
<comment type="caution">
    <text evidence="3">The sequence shown here is derived from an EMBL/GenBank/DDBJ whole genome shotgun (WGS) entry which is preliminary data.</text>
</comment>
<evidence type="ECO:0000313" key="3">
    <source>
        <dbReference type="EMBL" id="RXK81899.1"/>
    </source>
</evidence>
<dbReference type="OrthoDB" id="9788959at2"/>
<dbReference type="InterPro" id="IPR006015">
    <property type="entry name" value="Universal_stress_UspA"/>
</dbReference>
<dbReference type="CDD" id="cd00293">
    <property type="entry name" value="USP-like"/>
    <property type="match status" value="1"/>
</dbReference>
<feature type="domain" description="UspA" evidence="2">
    <location>
        <begin position="1"/>
        <end position="144"/>
    </location>
</feature>
<dbReference type="AlphaFoldDB" id="A0A4Q1D3L4"/>
<dbReference type="EMBL" id="SDHZ01000003">
    <property type="protein sequence ID" value="RXK81899.1"/>
    <property type="molecule type" value="Genomic_DNA"/>
</dbReference>
<dbReference type="Proteomes" id="UP000290545">
    <property type="component" value="Unassembled WGS sequence"/>
</dbReference>
<dbReference type="InterPro" id="IPR006016">
    <property type="entry name" value="UspA"/>
</dbReference>
<dbReference type="Pfam" id="PF00582">
    <property type="entry name" value="Usp"/>
    <property type="match status" value="1"/>
</dbReference>
<dbReference type="RefSeq" id="WP_129005296.1">
    <property type="nucleotide sequence ID" value="NZ_SDHZ01000003.1"/>
</dbReference>
<comment type="similarity">
    <text evidence="1">Belongs to the universal stress protein A family.</text>
</comment>
<sequence>MQTILVPTDFSVTARNAALYAIQLAEDLGIPKVILYHAYQLPVSVDPMLPTMQLMDINEIKKIAEEGVDNFLKQVKASIATEVVLEAVNEFNVLDTGIEQVCENYNARFVVMGITGGGKVEEVLVGSNTTAIARKSKVPVIIIPAECKYTPLEEIVLACDFKKVAETTPVQAIKALLDETKAKLFILNVTEGGRGITPEVSQESLMIETLFQQYQPSYHFLEGDDFTEVINEFSSKHEIDLIITIPKKHGMFEKLFRRSHTKMLAFHSHVPLMVVHE</sequence>
<organism evidence="3 4">
    <name type="scientific">Filimonas effusa</name>
    <dbReference type="NCBI Taxonomy" id="2508721"/>
    <lineage>
        <taxon>Bacteria</taxon>
        <taxon>Pseudomonadati</taxon>
        <taxon>Bacteroidota</taxon>
        <taxon>Chitinophagia</taxon>
        <taxon>Chitinophagales</taxon>
        <taxon>Chitinophagaceae</taxon>
        <taxon>Filimonas</taxon>
    </lineage>
</organism>
<keyword evidence="4" id="KW-1185">Reference proteome</keyword>
<accession>A0A4Q1D3L4</accession>
<dbReference type="Gene3D" id="3.40.50.620">
    <property type="entry name" value="HUPs"/>
    <property type="match status" value="2"/>
</dbReference>